<evidence type="ECO:0000256" key="1">
    <source>
        <dbReference type="ARBA" id="ARBA00004123"/>
    </source>
</evidence>
<dbReference type="Gene3D" id="3.30.720.50">
    <property type="match status" value="3"/>
</dbReference>
<organism evidence="6 7">
    <name type="scientific">Ameiurus melas</name>
    <name type="common">Black bullhead</name>
    <name type="synonym">Silurus melas</name>
    <dbReference type="NCBI Taxonomy" id="219545"/>
    <lineage>
        <taxon>Eukaryota</taxon>
        <taxon>Metazoa</taxon>
        <taxon>Chordata</taxon>
        <taxon>Craniata</taxon>
        <taxon>Vertebrata</taxon>
        <taxon>Euteleostomi</taxon>
        <taxon>Actinopterygii</taxon>
        <taxon>Neopterygii</taxon>
        <taxon>Teleostei</taxon>
        <taxon>Ostariophysi</taxon>
        <taxon>Siluriformes</taxon>
        <taxon>Ictaluridae</taxon>
        <taxon>Ameiurus</taxon>
    </lineage>
</organism>
<dbReference type="SMART" id="SM00678">
    <property type="entry name" value="WWE"/>
    <property type="match status" value="2"/>
</dbReference>
<name>A0A7J6A9X0_AMEME</name>
<feature type="domain" description="WWE" evidence="5">
    <location>
        <begin position="68"/>
        <end position="153"/>
    </location>
</feature>
<dbReference type="GO" id="GO:0003950">
    <property type="term" value="F:NAD+ poly-ADP-ribosyltransferase activity"/>
    <property type="evidence" value="ECO:0007669"/>
    <property type="project" value="TreeGrafter"/>
</dbReference>
<dbReference type="UniPathway" id="UPA00143"/>
<dbReference type="PANTHER" id="PTHR45740">
    <property type="entry name" value="POLY [ADP-RIBOSE] POLYMERASE"/>
    <property type="match status" value="1"/>
</dbReference>
<reference evidence="6 7" key="1">
    <citation type="submission" date="2020-02" db="EMBL/GenBank/DDBJ databases">
        <title>A chromosome-scale genome assembly of the black bullhead catfish (Ameiurus melas).</title>
        <authorList>
            <person name="Wen M."/>
            <person name="Zham M."/>
            <person name="Cabau C."/>
            <person name="Klopp C."/>
            <person name="Donnadieu C."/>
            <person name="Roques C."/>
            <person name="Bouchez O."/>
            <person name="Lampietro C."/>
            <person name="Jouanno E."/>
            <person name="Herpin A."/>
            <person name="Louis A."/>
            <person name="Berthelot C."/>
            <person name="Parey E."/>
            <person name="Roest-Crollius H."/>
            <person name="Braasch I."/>
            <person name="Postlethwait J."/>
            <person name="Robinson-Rechavi M."/>
            <person name="Echchiki A."/>
            <person name="Begum T."/>
            <person name="Montfort J."/>
            <person name="Schartl M."/>
            <person name="Bobe J."/>
            <person name="Guiguen Y."/>
        </authorList>
    </citation>
    <scope>NUCLEOTIDE SEQUENCE [LARGE SCALE GENOMIC DNA]</scope>
    <source>
        <strain evidence="6">M_S1</strain>
        <tissue evidence="6">Blood</tissue>
    </source>
</reference>
<comment type="pathway">
    <text evidence="2">Protein modification; protein ubiquitination.</text>
</comment>
<dbReference type="SUPFAM" id="SSF117839">
    <property type="entry name" value="WWE domain"/>
    <property type="match status" value="3"/>
</dbReference>
<dbReference type="Pfam" id="PF23466">
    <property type="entry name" value="WWE_4"/>
    <property type="match status" value="1"/>
</dbReference>
<evidence type="ECO:0000256" key="4">
    <source>
        <dbReference type="ARBA" id="ARBA00024347"/>
    </source>
</evidence>
<dbReference type="GO" id="GO:0008270">
    <property type="term" value="F:zinc ion binding"/>
    <property type="evidence" value="ECO:0007669"/>
    <property type="project" value="InterPro"/>
</dbReference>
<comment type="subcellular location">
    <subcellularLocation>
        <location evidence="1">Nucleus</location>
    </subcellularLocation>
</comment>
<comment type="similarity">
    <text evidence="4">Belongs to the ARTD/PARP family.</text>
</comment>
<evidence type="ECO:0000256" key="2">
    <source>
        <dbReference type="ARBA" id="ARBA00004906"/>
    </source>
</evidence>
<evidence type="ECO:0000256" key="3">
    <source>
        <dbReference type="ARBA" id="ARBA00023242"/>
    </source>
</evidence>
<evidence type="ECO:0000313" key="6">
    <source>
        <dbReference type="EMBL" id="KAF4079556.1"/>
    </source>
</evidence>
<feature type="domain" description="WWE" evidence="5">
    <location>
        <begin position="178"/>
        <end position="259"/>
    </location>
</feature>
<dbReference type="GO" id="GO:1990404">
    <property type="term" value="F:NAD+-protein mono-ADP-ribosyltransferase activity"/>
    <property type="evidence" value="ECO:0007669"/>
    <property type="project" value="TreeGrafter"/>
</dbReference>
<evidence type="ECO:0000259" key="5">
    <source>
        <dbReference type="PROSITE" id="PS50918"/>
    </source>
</evidence>
<keyword evidence="3" id="KW-0539">Nucleus</keyword>
<sequence>MNASGKHYEWQLCYGQQWFPIANDHIIECNYCQPGARGITIDTHMGSLYINFDDMTLRGTFADLAVRRLSSLSHNQIEDVGWYYKDNSYWCEYGVQESSYRMSMISSRDLEQQYNSNPSGCFQFKAGKYSYIVNFSDMMQMNLSTRKQRKVRRRPKFTSVTNSLNTFEPSTSAMNPFLSATPPVNPSTAVTWQFMGDEGIWTEYQKPHSSLNSMDIERQYQSNPQSQLLFTAGYYTYTICFNGMYQINNTVWTKRAIRRISANENISSTLCQARWQFKDMTGYWADFIKGEGRGECTVSSQDIEMQYQQNRAGVMRYSTGHFNYHLNFSEMIQTNLSTGTRRPVRRV</sequence>
<gene>
    <name evidence="6" type="ORF">AMELA_G00179440</name>
</gene>
<evidence type="ECO:0000313" key="7">
    <source>
        <dbReference type="Proteomes" id="UP000593565"/>
    </source>
</evidence>
<dbReference type="InterPro" id="IPR018123">
    <property type="entry name" value="WWE-dom_subgr"/>
</dbReference>
<dbReference type="GO" id="GO:0016567">
    <property type="term" value="P:protein ubiquitination"/>
    <property type="evidence" value="ECO:0007669"/>
    <property type="project" value="UniProtKB-UniPathway"/>
</dbReference>
<dbReference type="GO" id="GO:0005634">
    <property type="term" value="C:nucleus"/>
    <property type="evidence" value="ECO:0007669"/>
    <property type="project" value="UniProtKB-SubCell"/>
</dbReference>
<protein>
    <recommendedName>
        <fullName evidence="5">WWE domain-containing protein</fullName>
    </recommendedName>
</protein>
<feature type="domain" description="WWE" evidence="5">
    <location>
        <begin position="261"/>
        <end position="346"/>
    </location>
</feature>
<dbReference type="InterPro" id="IPR051712">
    <property type="entry name" value="ARTD-AVP"/>
</dbReference>
<dbReference type="Pfam" id="PF02825">
    <property type="entry name" value="WWE"/>
    <property type="match status" value="3"/>
</dbReference>
<dbReference type="PROSITE" id="PS50918">
    <property type="entry name" value="WWE"/>
    <property type="match status" value="3"/>
</dbReference>
<accession>A0A7J6A9X0</accession>
<proteinExistence type="inferred from homology"/>
<keyword evidence="7" id="KW-1185">Reference proteome</keyword>
<dbReference type="AlphaFoldDB" id="A0A7J6A9X0"/>
<dbReference type="InterPro" id="IPR004170">
    <property type="entry name" value="WWE_dom"/>
</dbReference>
<dbReference type="PANTHER" id="PTHR45740:SF14">
    <property type="entry name" value="NOVEL PROTEIN"/>
    <property type="match status" value="1"/>
</dbReference>
<comment type="caution">
    <text evidence="6">The sequence shown here is derived from an EMBL/GenBank/DDBJ whole genome shotgun (WGS) entry which is preliminary data.</text>
</comment>
<dbReference type="InterPro" id="IPR037197">
    <property type="entry name" value="WWE_dom_sf"/>
</dbReference>
<dbReference type="EMBL" id="JAAGNN010000015">
    <property type="protein sequence ID" value="KAF4079556.1"/>
    <property type="molecule type" value="Genomic_DNA"/>
</dbReference>
<dbReference type="Proteomes" id="UP000593565">
    <property type="component" value="Unassembled WGS sequence"/>
</dbReference>